<dbReference type="PANTHER" id="PTHR14226:SF57">
    <property type="entry name" value="BLR7027 PROTEIN"/>
    <property type="match status" value="1"/>
</dbReference>
<keyword evidence="2 4" id="KW-0442">Lipid degradation</keyword>
<dbReference type="InterPro" id="IPR050301">
    <property type="entry name" value="NTE"/>
</dbReference>
<gene>
    <name evidence="6" type="ordered locus">CAP2UW1_0773</name>
</gene>
<feature type="active site" description="Nucleophile" evidence="4">
    <location>
        <position position="46"/>
    </location>
</feature>
<protein>
    <submittedName>
        <fullName evidence="6">Patatin</fullName>
    </submittedName>
</protein>
<reference evidence="6" key="2">
    <citation type="submission" date="2009-09" db="EMBL/GenBank/DDBJ databases">
        <title>Complete sequence of chromosome of Candidatus Accumulibacter phosphatis clade IIA str. UW-1.</title>
        <authorList>
            <consortium name="US DOE Joint Genome Institute"/>
            <person name="Martin H.G."/>
            <person name="Ivanova N."/>
            <person name="Kunin V."/>
            <person name="Warnecke F."/>
            <person name="Barry K."/>
            <person name="He S."/>
            <person name="Salamov A."/>
            <person name="Szeto E."/>
            <person name="Dalin E."/>
            <person name="Pangilinan J.L."/>
            <person name="Lapidus A."/>
            <person name="Lowry S."/>
            <person name="Kyrpides N.C."/>
            <person name="McMahon K.D."/>
            <person name="Hugenholtz P."/>
        </authorList>
    </citation>
    <scope>NUCLEOTIDE SEQUENCE [LARGE SCALE GENOMIC DNA]</scope>
    <source>
        <strain evidence="6">UW-1</strain>
    </source>
</reference>
<evidence type="ECO:0000256" key="3">
    <source>
        <dbReference type="ARBA" id="ARBA00023098"/>
    </source>
</evidence>
<dbReference type="OrthoDB" id="9798773at2"/>
<dbReference type="CDD" id="cd07209">
    <property type="entry name" value="Pat_hypo_Ecoli_Z1214_like"/>
    <property type="match status" value="1"/>
</dbReference>
<dbReference type="HOGENOM" id="CLU_042893_0_0_4"/>
<dbReference type="SUPFAM" id="SSF52151">
    <property type="entry name" value="FabD/lysophospholipase-like"/>
    <property type="match status" value="1"/>
</dbReference>
<dbReference type="GO" id="GO:0016787">
    <property type="term" value="F:hydrolase activity"/>
    <property type="evidence" value="ECO:0007669"/>
    <property type="project" value="UniProtKB-UniRule"/>
</dbReference>
<comment type="caution">
    <text evidence="4">Lacks conserved residue(s) required for the propagation of feature annotation.</text>
</comment>
<dbReference type="InterPro" id="IPR002641">
    <property type="entry name" value="PNPLA_dom"/>
</dbReference>
<accession>C7RNI2</accession>
<dbReference type="eggNOG" id="COG1752">
    <property type="taxonomic scope" value="Bacteria"/>
</dbReference>
<evidence type="ECO:0000256" key="4">
    <source>
        <dbReference type="PROSITE-ProRule" id="PRU01161"/>
    </source>
</evidence>
<evidence type="ECO:0000259" key="5">
    <source>
        <dbReference type="PROSITE" id="PS51635"/>
    </source>
</evidence>
<organism evidence="6">
    <name type="scientific">Accumulibacter regalis</name>
    <dbReference type="NCBI Taxonomy" id="522306"/>
    <lineage>
        <taxon>Bacteria</taxon>
        <taxon>Pseudomonadati</taxon>
        <taxon>Pseudomonadota</taxon>
        <taxon>Betaproteobacteria</taxon>
        <taxon>Candidatus Accumulibacter</taxon>
    </lineage>
</organism>
<feature type="short sequence motif" description="GXSXG" evidence="4">
    <location>
        <begin position="44"/>
        <end position="48"/>
    </location>
</feature>
<dbReference type="EMBL" id="CP001715">
    <property type="protein sequence ID" value="ACV34118.1"/>
    <property type="molecule type" value="Genomic_DNA"/>
</dbReference>
<dbReference type="Pfam" id="PF01734">
    <property type="entry name" value="Patatin"/>
    <property type="match status" value="1"/>
</dbReference>
<evidence type="ECO:0000256" key="1">
    <source>
        <dbReference type="ARBA" id="ARBA00022801"/>
    </source>
</evidence>
<dbReference type="PANTHER" id="PTHR14226">
    <property type="entry name" value="NEUROPATHY TARGET ESTERASE/SWISS CHEESE D.MELANOGASTER"/>
    <property type="match status" value="1"/>
</dbReference>
<dbReference type="Gene3D" id="3.40.1090.10">
    <property type="entry name" value="Cytosolic phospholipase A2 catalytic domain"/>
    <property type="match status" value="1"/>
</dbReference>
<dbReference type="PROSITE" id="PS51635">
    <property type="entry name" value="PNPLA"/>
    <property type="match status" value="1"/>
</dbReference>
<reference evidence="6" key="1">
    <citation type="submission" date="2009-08" db="EMBL/GenBank/DDBJ databases">
        <authorList>
            <consortium name="US DOE Joint Genome Institute"/>
            <person name="Lucas S."/>
            <person name="Copeland A."/>
            <person name="Lapidus A."/>
            <person name="Glavina del Rio T."/>
            <person name="Dalin E."/>
            <person name="Tice H."/>
            <person name="Bruce D."/>
            <person name="Barry K."/>
            <person name="Pitluck S."/>
            <person name="Lowry S."/>
            <person name="Larimer F."/>
            <person name="Land M."/>
            <person name="Hauser L."/>
            <person name="Kyrpides N."/>
            <person name="Ivanova N."/>
            <person name="McMahon K.D."/>
            <person name="Hugenholtz P."/>
        </authorList>
    </citation>
    <scope>NUCLEOTIDE SEQUENCE</scope>
    <source>
        <strain evidence="6">UW-1</strain>
    </source>
</reference>
<proteinExistence type="predicted"/>
<sequence length="377" mass="41262" precursor="true">MPHAKTALILSGGGARAAYQVGVLQAIRELHGDSSRNPFPILCGTSAGAVNAATLACHAGNFSAAVDALVDVWRNMHASQIYRADPVGMGVAGARWLSALLFGWVIRRSPQALLDNQPLRRLLERQLDFRSIERSIARGSLYAVSITASGYATGHSVSFFQAHPEVATWRRTQRTGCRTRLSVEHLMASSAIPFIFPAVHLHREYFGDGSMRQLAPISPAIHLGAEKVLIIGVGQVREVLTRQSSRRYPTLAQIAGHALASIFLDSLAVDIERMERINRTLSQIPQSLREQGDLRLRPVHSLVISPSQRLDDLAARHAHALPWAVRTLLRGLGAMNRRGGALTSYLLFEQAYTGALIDLGYTDAMARRDDVTAFLEL</sequence>
<keyword evidence="3 4" id="KW-0443">Lipid metabolism</keyword>
<feature type="domain" description="PNPLA" evidence="5">
    <location>
        <begin position="8"/>
        <end position="221"/>
    </location>
</feature>
<dbReference type="AlphaFoldDB" id="C7RNI2"/>
<dbReference type="InterPro" id="IPR016035">
    <property type="entry name" value="Acyl_Trfase/lysoPLipase"/>
</dbReference>
<feature type="active site" description="Proton acceptor" evidence="4">
    <location>
        <position position="208"/>
    </location>
</feature>
<dbReference type="STRING" id="522306.CAP2UW1_0773"/>
<name>C7RNI2_ACCRE</name>
<dbReference type="GO" id="GO:0016042">
    <property type="term" value="P:lipid catabolic process"/>
    <property type="evidence" value="ECO:0007669"/>
    <property type="project" value="UniProtKB-UniRule"/>
</dbReference>
<evidence type="ECO:0000256" key="2">
    <source>
        <dbReference type="ARBA" id="ARBA00022963"/>
    </source>
</evidence>
<keyword evidence="1 4" id="KW-0378">Hydrolase</keyword>
<evidence type="ECO:0000313" key="6">
    <source>
        <dbReference type="EMBL" id="ACV34118.1"/>
    </source>
</evidence>
<dbReference type="KEGG" id="app:CAP2UW1_0773"/>